<evidence type="ECO:0000313" key="2">
    <source>
        <dbReference type="Proteomes" id="UP001610563"/>
    </source>
</evidence>
<organism evidence="1 2">
    <name type="scientific">Aspergillus keveii</name>
    <dbReference type="NCBI Taxonomy" id="714993"/>
    <lineage>
        <taxon>Eukaryota</taxon>
        <taxon>Fungi</taxon>
        <taxon>Dikarya</taxon>
        <taxon>Ascomycota</taxon>
        <taxon>Pezizomycotina</taxon>
        <taxon>Eurotiomycetes</taxon>
        <taxon>Eurotiomycetidae</taxon>
        <taxon>Eurotiales</taxon>
        <taxon>Aspergillaceae</taxon>
        <taxon>Aspergillus</taxon>
        <taxon>Aspergillus subgen. Nidulantes</taxon>
    </lineage>
</organism>
<proteinExistence type="predicted"/>
<evidence type="ECO:0000313" key="1">
    <source>
        <dbReference type="EMBL" id="KAL2796358.1"/>
    </source>
</evidence>
<dbReference type="SUPFAM" id="SSF50630">
    <property type="entry name" value="Acid proteases"/>
    <property type="match status" value="1"/>
</dbReference>
<protein>
    <recommendedName>
        <fullName evidence="3">Peptidase A2 domain-containing protein</fullName>
    </recommendedName>
</protein>
<dbReference type="Pfam" id="PF13650">
    <property type="entry name" value="Asp_protease_2"/>
    <property type="match status" value="2"/>
</dbReference>
<sequence>MESHAEGIFLMRKCSKAFELLMGYARATAISEEHYEYMKDCLCTYLATGYARICMLYRLDLEEDDFARLGLIPAGATEHARFFVYPSTHFILPDESLEERLPGMRALMRLSFKLFLPEVLSIYDFKLEFWNISVSLTELEEQGKMLHRVLSFEWYSRTEVPCREFSKFSTASTRYFVQGKVGSRSVEALPDTGADMCLISQNLASELGLRPILGTRKKIRLANKKSIKSPGMVKVLWSFAGESDIYTFNCWVLPHCVHDIILGRGFLNATQTLTTFKSRIESEVVCRPRSLRLQLVGGLGQQMQGYFNDQLTTAFPDTGSDVMLVSRAYARSLGVKIDHDPAGFLQIEFADGTTAWTSGVVRDVSWRIGMTEVSCDFYVLDDLCVDVVLSNDYLFEFNVFTECNHFFLDVGLEDEQEFSKLCNVRLISEYGQRLDLLEEEYLQDLTSPEAFGPEKIQRELARRDRIRDEIASLPEDKQVAARLSENERQRRWEELRRVHRDRWNTTTGATAQPNPTAGKRKSRWRKFRVLLASA</sequence>
<gene>
    <name evidence="1" type="ORF">BJX66DRAFT_336107</name>
</gene>
<comment type="caution">
    <text evidence="1">The sequence shown here is derived from an EMBL/GenBank/DDBJ whole genome shotgun (WGS) entry which is preliminary data.</text>
</comment>
<dbReference type="InterPro" id="IPR021109">
    <property type="entry name" value="Peptidase_aspartic_dom_sf"/>
</dbReference>
<accession>A0ABR4GBE5</accession>
<name>A0ABR4GBE5_9EURO</name>
<dbReference type="Gene3D" id="2.40.70.10">
    <property type="entry name" value="Acid Proteases"/>
    <property type="match status" value="2"/>
</dbReference>
<dbReference type="Proteomes" id="UP001610563">
    <property type="component" value="Unassembled WGS sequence"/>
</dbReference>
<keyword evidence="2" id="KW-1185">Reference proteome</keyword>
<evidence type="ECO:0008006" key="3">
    <source>
        <dbReference type="Google" id="ProtNLM"/>
    </source>
</evidence>
<dbReference type="CDD" id="cd00303">
    <property type="entry name" value="retropepsin_like"/>
    <property type="match status" value="2"/>
</dbReference>
<dbReference type="EMBL" id="JBFTWV010000027">
    <property type="protein sequence ID" value="KAL2796358.1"/>
    <property type="molecule type" value="Genomic_DNA"/>
</dbReference>
<reference evidence="1 2" key="1">
    <citation type="submission" date="2024-07" db="EMBL/GenBank/DDBJ databases">
        <title>Section-level genome sequencing and comparative genomics of Aspergillus sections Usti and Cavernicolus.</title>
        <authorList>
            <consortium name="Lawrence Berkeley National Laboratory"/>
            <person name="Nybo J.L."/>
            <person name="Vesth T.C."/>
            <person name="Theobald S."/>
            <person name="Frisvad J.C."/>
            <person name="Larsen T.O."/>
            <person name="Kjaerboelling I."/>
            <person name="Rothschild-Mancinelli K."/>
            <person name="Lyhne E.K."/>
            <person name="Kogle M.E."/>
            <person name="Barry K."/>
            <person name="Clum A."/>
            <person name="Na H."/>
            <person name="Ledsgaard L."/>
            <person name="Lin J."/>
            <person name="Lipzen A."/>
            <person name="Kuo A."/>
            <person name="Riley R."/>
            <person name="Mondo S."/>
            <person name="Labutti K."/>
            <person name="Haridas S."/>
            <person name="Pangalinan J."/>
            <person name="Salamov A.A."/>
            <person name="Simmons B.A."/>
            <person name="Magnuson J.K."/>
            <person name="Chen J."/>
            <person name="Drula E."/>
            <person name="Henrissat B."/>
            <person name="Wiebenga A."/>
            <person name="Lubbers R.J."/>
            <person name="Gomes A.C."/>
            <person name="Makela M.R."/>
            <person name="Stajich J."/>
            <person name="Grigoriev I.V."/>
            <person name="Mortensen U.H."/>
            <person name="De Vries R.P."/>
            <person name="Baker S.E."/>
            <person name="Andersen M.R."/>
        </authorList>
    </citation>
    <scope>NUCLEOTIDE SEQUENCE [LARGE SCALE GENOMIC DNA]</scope>
    <source>
        <strain evidence="1 2">CBS 209.92</strain>
    </source>
</reference>